<dbReference type="SUPFAM" id="SSF52540">
    <property type="entry name" value="P-loop containing nucleoside triphosphate hydrolases"/>
    <property type="match status" value="1"/>
</dbReference>
<dbReference type="GO" id="GO:0005829">
    <property type="term" value="C:cytosol"/>
    <property type="evidence" value="ECO:0007669"/>
    <property type="project" value="TreeGrafter"/>
</dbReference>
<dbReference type="SUPFAM" id="SSF54211">
    <property type="entry name" value="Ribosomal protein S5 domain 2-like"/>
    <property type="match status" value="1"/>
</dbReference>
<dbReference type="OrthoDB" id="9803906at2"/>
<dbReference type="GO" id="GO:0005524">
    <property type="term" value="F:ATP binding"/>
    <property type="evidence" value="ECO:0007669"/>
    <property type="project" value="UniProtKB-UniRule"/>
</dbReference>
<comment type="similarity">
    <text evidence="12 14">Belongs to the RecA family. RadA subfamily.</text>
</comment>
<comment type="function">
    <text evidence="12">Plays a role in repairing double-strand DNA breaks, probably involving stabilizing or processing branched DNA or blocked replication forks.</text>
</comment>
<keyword evidence="17" id="KW-1185">Reference proteome</keyword>
<keyword evidence="5" id="KW-0378">Hydrolase</keyword>
<dbReference type="InterPro" id="IPR014721">
    <property type="entry name" value="Ribsml_uS5_D2-typ_fold_subgr"/>
</dbReference>
<evidence type="ECO:0000256" key="11">
    <source>
        <dbReference type="ARBA" id="ARBA00025580"/>
    </source>
</evidence>
<reference evidence="17" key="1">
    <citation type="submission" date="2017-11" db="EMBL/GenBank/DDBJ databases">
        <authorList>
            <person name="Chan K.G."/>
            <person name="Lee L.S."/>
        </authorList>
    </citation>
    <scope>NUCLEOTIDE SEQUENCE [LARGE SCALE GENOMIC DNA]</scope>
    <source>
        <strain evidence="17">DSM 100970</strain>
    </source>
</reference>
<keyword evidence="3 12" id="KW-0227">DNA damage</keyword>
<dbReference type="GO" id="GO:0016787">
    <property type="term" value="F:hydrolase activity"/>
    <property type="evidence" value="ECO:0007669"/>
    <property type="project" value="UniProtKB-KW"/>
</dbReference>
<keyword evidence="9 12" id="KW-0238">DNA-binding</keyword>
<dbReference type="RefSeq" id="WP_102951272.1">
    <property type="nucleotide sequence ID" value="NZ_CP024847.1"/>
</dbReference>
<dbReference type="HAMAP" id="MF_01498">
    <property type="entry name" value="RadA_bact"/>
    <property type="match status" value="1"/>
</dbReference>
<dbReference type="Gene3D" id="3.40.50.300">
    <property type="entry name" value="P-loop containing nucleotide triphosphate hydrolases"/>
    <property type="match status" value="1"/>
</dbReference>
<evidence type="ECO:0000256" key="14">
    <source>
        <dbReference type="RuleBase" id="RU003555"/>
    </source>
</evidence>
<keyword evidence="6 14" id="KW-0862">Zinc</keyword>
<dbReference type="PROSITE" id="PS50162">
    <property type="entry name" value="RECA_2"/>
    <property type="match status" value="1"/>
</dbReference>
<comment type="function">
    <text evidence="14">DNA-dependent ATPase involved in processing of recombination intermediates, plays a role in repairing DNA breaks. Stimulates the branch migration of RecA-mediated strand transfer reactions, allowing the 3' invading strand to extend heteroduplex DNA faster. Binds ssDNA in the presence of ADP but not other nucleotides, has ATPase activity that is stimulated by ssDNA and various branched DNA structures, but inhibited by SSB. Does not have RecA's homology-searching function.</text>
</comment>
<accession>A0A2I7N682</accession>
<dbReference type="GO" id="GO:0008270">
    <property type="term" value="F:zinc ion binding"/>
    <property type="evidence" value="ECO:0007669"/>
    <property type="project" value="UniProtKB-KW"/>
</dbReference>
<evidence type="ECO:0000313" key="16">
    <source>
        <dbReference type="EMBL" id="AUR51976.1"/>
    </source>
</evidence>
<dbReference type="FunFam" id="3.40.50.300:FF:000050">
    <property type="entry name" value="DNA repair protein RadA"/>
    <property type="match status" value="1"/>
</dbReference>
<feature type="domain" description="RecA family profile 1" evidence="15">
    <location>
        <begin position="69"/>
        <end position="218"/>
    </location>
</feature>
<dbReference type="Pfam" id="PF13541">
    <property type="entry name" value="ChlI"/>
    <property type="match status" value="1"/>
</dbReference>
<name>A0A2I7N682_9NEIS</name>
<dbReference type="Gene3D" id="3.30.230.10">
    <property type="match status" value="1"/>
</dbReference>
<keyword evidence="1 12" id="KW-0479">Metal-binding</keyword>
<evidence type="ECO:0000256" key="7">
    <source>
        <dbReference type="ARBA" id="ARBA00022840"/>
    </source>
</evidence>
<dbReference type="KEGG" id="nba:CUN60_06580"/>
<keyword evidence="4 14" id="KW-0863">Zinc-finger</keyword>
<protein>
    <recommendedName>
        <fullName evidence="12 13">DNA repair protein RadA</fullName>
    </recommendedName>
</protein>
<dbReference type="PRINTS" id="PR01874">
    <property type="entry name" value="DNAREPAIRADA"/>
</dbReference>
<evidence type="ECO:0000256" key="8">
    <source>
        <dbReference type="ARBA" id="ARBA00023016"/>
    </source>
</evidence>
<comment type="domain">
    <text evidence="12">The middle region has homology to RecA with ATPase motifs including the RadA KNRFG motif, while the C-terminus is homologous to Lon protease.</text>
</comment>
<feature type="region of interest" description="Lon-protease-like" evidence="12">
    <location>
        <begin position="354"/>
        <end position="456"/>
    </location>
</feature>
<dbReference type="Pfam" id="PF13481">
    <property type="entry name" value="AAA_25"/>
    <property type="match status" value="1"/>
</dbReference>
<evidence type="ECO:0000256" key="12">
    <source>
        <dbReference type="HAMAP-Rule" id="MF_01498"/>
    </source>
</evidence>
<keyword evidence="10 12" id="KW-0234">DNA repair</keyword>
<dbReference type="NCBIfam" id="TIGR00416">
    <property type="entry name" value="sms"/>
    <property type="match status" value="1"/>
</dbReference>
<gene>
    <name evidence="12" type="primary">radA</name>
    <name evidence="16" type="ORF">CUN60_06580</name>
</gene>
<dbReference type="Proteomes" id="UP000236655">
    <property type="component" value="Chromosome"/>
</dbReference>
<dbReference type="CDD" id="cd01121">
    <property type="entry name" value="RadA_SMS_N"/>
    <property type="match status" value="1"/>
</dbReference>
<dbReference type="InterPro" id="IPR041166">
    <property type="entry name" value="Rubredoxin_2"/>
</dbReference>
<dbReference type="InterPro" id="IPR004504">
    <property type="entry name" value="DNA_repair_RadA"/>
</dbReference>
<dbReference type="PANTHER" id="PTHR32472">
    <property type="entry name" value="DNA REPAIR PROTEIN RADA"/>
    <property type="match status" value="1"/>
</dbReference>
<evidence type="ECO:0000256" key="13">
    <source>
        <dbReference type="NCBIfam" id="TIGR00416"/>
    </source>
</evidence>
<dbReference type="PANTHER" id="PTHR32472:SF10">
    <property type="entry name" value="DNA REPAIR PROTEIN RADA-LIKE PROTEIN"/>
    <property type="match status" value="1"/>
</dbReference>
<evidence type="ECO:0000256" key="1">
    <source>
        <dbReference type="ARBA" id="ARBA00022723"/>
    </source>
</evidence>
<dbReference type="InterPro" id="IPR003593">
    <property type="entry name" value="AAA+_ATPase"/>
</dbReference>
<evidence type="ECO:0000256" key="5">
    <source>
        <dbReference type="ARBA" id="ARBA00022801"/>
    </source>
</evidence>
<dbReference type="GO" id="GO:0140664">
    <property type="term" value="F:ATP-dependent DNA damage sensor activity"/>
    <property type="evidence" value="ECO:0007669"/>
    <property type="project" value="InterPro"/>
</dbReference>
<evidence type="ECO:0000313" key="17">
    <source>
        <dbReference type="Proteomes" id="UP000236655"/>
    </source>
</evidence>
<feature type="short sequence motif" description="RadA KNRFG motif" evidence="12">
    <location>
        <begin position="255"/>
        <end position="259"/>
    </location>
</feature>
<organism evidence="16 17">
    <name type="scientific">Aquella oligotrophica</name>
    <dbReference type="NCBI Taxonomy" id="2067065"/>
    <lineage>
        <taxon>Bacteria</taxon>
        <taxon>Pseudomonadati</taxon>
        <taxon>Pseudomonadota</taxon>
        <taxon>Betaproteobacteria</taxon>
        <taxon>Neisseriales</taxon>
        <taxon>Neisseriaceae</taxon>
        <taxon>Aquella</taxon>
    </lineage>
</organism>
<evidence type="ECO:0000256" key="2">
    <source>
        <dbReference type="ARBA" id="ARBA00022741"/>
    </source>
</evidence>
<keyword evidence="2 12" id="KW-0547">Nucleotide-binding</keyword>
<feature type="binding site" evidence="12">
    <location>
        <begin position="98"/>
        <end position="105"/>
    </location>
    <ligand>
        <name>ATP</name>
        <dbReference type="ChEBI" id="CHEBI:30616"/>
    </ligand>
</feature>
<evidence type="ECO:0000256" key="10">
    <source>
        <dbReference type="ARBA" id="ARBA00023204"/>
    </source>
</evidence>
<dbReference type="InterPro" id="IPR020588">
    <property type="entry name" value="RecA_ATP-bd"/>
</dbReference>
<keyword evidence="7 12" id="KW-0067">ATP-binding</keyword>
<evidence type="ECO:0000256" key="3">
    <source>
        <dbReference type="ARBA" id="ARBA00022763"/>
    </source>
</evidence>
<keyword evidence="8 12" id="KW-0346">Stress response</keyword>
<sequence>MAKTKFIFECSECGEKHSKWQGKCNGCGAWNSLVETIDEPVKATANSNRFNALNQSSIVVNLDQISAEDVERKATNIDELDRVLGGGLARGSVILLGGDPGIGKSTLLLQTLAFIAKDNKVLYITGEESVQQVALRAKRLEIPSYPNLRLMSEIRLESITPQIDLEKPDVVVIDSIQTVYSDMLQSAPGSVAQVRECSSILTRLAKSRQIIVILVGHVTKDGAIAGPRVLEHIVDTVLYFEGEQHSNFRMLRSVKNRFGAVNELGIFAMTDKGLREVNNPSALFLSSYRHDIPGSCILISEEGTRPLLVEVQALVDQSHMMPAKRLAVGMDGYRLSMLIAIMQRHLGIQLYDQDIFLNIVGGLKITEPALDLAVILSIISSFKNKPLAEKIAVCGEVGLSGEIRTVQKGQDRIKEAVKLGFVRIIVPKANQPKETYKGVEIIPVDNLVQVVNYCFH</sequence>
<evidence type="ECO:0000259" key="15">
    <source>
        <dbReference type="PROSITE" id="PS50162"/>
    </source>
</evidence>
<dbReference type="InterPro" id="IPR027417">
    <property type="entry name" value="P-loop_NTPase"/>
</dbReference>
<dbReference type="AlphaFoldDB" id="A0A2I7N682"/>
<proteinExistence type="inferred from homology"/>
<evidence type="ECO:0000256" key="6">
    <source>
        <dbReference type="ARBA" id="ARBA00022833"/>
    </source>
</evidence>
<comment type="function">
    <text evidence="11">Can catalyze the hydrolysis of ATP in the presence of single-stranded DNA, the ATP-dependent uptake of single-stranded DNA by duplex DNA, and the ATP-dependent hybridization of homologous single-stranded DNAs. It interacts with LexA causing its activation and leading to its autocatalytic cleavage.</text>
</comment>
<evidence type="ECO:0000256" key="4">
    <source>
        <dbReference type="ARBA" id="ARBA00022771"/>
    </source>
</evidence>
<dbReference type="GO" id="GO:0000725">
    <property type="term" value="P:recombinational repair"/>
    <property type="evidence" value="ECO:0007669"/>
    <property type="project" value="UniProtKB-UniRule"/>
</dbReference>
<dbReference type="SMART" id="SM00382">
    <property type="entry name" value="AAA"/>
    <property type="match status" value="1"/>
</dbReference>
<dbReference type="InterPro" id="IPR020568">
    <property type="entry name" value="Ribosomal_Su5_D2-typ_SF"/>
</dbReference>
<dbReference type="EMBL" id="CP024847">
    <property type="protein sequence ID" value="AUR51976.1"/>
    <property type="molecule type" value="Genomic_DNA"/>
</dbReference>
<dbReference type="GO" id="GO:0003684">
    <property type="term" value="F:damaged DNA binding"/>
    <property type="evidence" value="ECO:0007669"/>
    <property type="project" value="InterPro"/>
</dbReference>
<evidence type="ECO:0000256" key="9">
    <source>
        <dbReference type="ARBA" id="ARBA00023125"/>
    </source>
</evidence>
<dbReference type="Pfam" id="PF18073">
    <property type="entry name" value="Zn_ribbon_LapB"/>
    <property type="match status" value="1"/>
</dbReference>